<sequence length="112" mass="11702">MTDHDSLPLPDYDHLPVPALAQRVRTLDPTGVQALLDYENAHGHRLPVTQVLQERLDELAGGAQPSGGDPAGLAPEAGSAPSTPRSTSMSTDAPPQNPPSQGDPTNPAQPRT</sequence>
<accession>A0A6J4LTU1</accession>
<evidence type="ECO:0000259" key="2">
    <source>
        <dbReference type="Pfam" id="PF26450"/>
    </source>
</evidence>
<dbReference type="EMBL" id="CADCTS010000517">
    <property type="protein sequence ID" value="CAA9342199.1"/>
    <property type="molecule type" value="Genomic_DNA"/>
</dbReference>
<proteinExistence type="predicted"/>
<dbReference type="AlphaFoldDB" id="A0A6J4LTU1"/>
<evidence type="ECO:0000256" key="1">
    <source>
        <dbReference type="SAM" id="MobiDB-lite"/>
    </source>
</evidence>
<feature type="compositionally biased region" description="Polar residues" evidence="1">
    <location>
        <begin position="80"/>
        <end position="112"/>
    </location>
</feature>
<evidence type="ECO:0000313" key="3">
    <source>
        <dbReference type="EMBL" id="CAA9342199.1"/>
    </source>
</evidence>
<gene>
    <name evidence="3" type="ORF">AVDCRST_MAG48-3711</name>
</gene>
<organism evidence="3">
    <name type="scientific">uncultured Friedmanniella sp</name>
    <dbReference type="NCBI Taxonomy" id="335381"/>
    <lineage>
        <taxon>Bacteria</taxon>
        <taxon>Bacillati</taxon>
        <taxon>Actinomycetota</taxon>
        <taxon>Actinomycetes</taxon>
        <taxon>Propionibacteriales</taxon>
        <taxon>Nocardioidaceae</taxon>
        <taxon>Friedmanniella</taxon>
        <taxon>environmental samples</taxon>
    </lineage>
</organism>
<protein>
    <recommendedName>
        <fullName evidence="2">DUF8129 domain-containing protein</fullName>
    </recommendedName>
</protein>
<dbReference type="InterPro" id="IPR058442">
    <property type="entry name" value="DUF8129"/>
</dbReference>
<feature type="domain" description="DUF8129" evidence="2">
    <location>
        <begin position="6"/>
        <end position="60"/>
    </location>
</feature>
<reference evidence="3" key="1">
    <citation type="submission" date="2020-02" db="EMBL/GenBank/DDBJ databases">
        <authorList>
            <person name="Meier V. D."/>
        </authorList>
    </citation>
    <scope>NUCLEOTIDE SEQUENCE</scope>
    <source>
        <strain evidence="3">AVDCRST_MAG48</strain>
    </source>
</reference>
<name>A0A6J4LTU1_9ACTN</name>
<dbReference type="Pfam" id="PF26450">
    <property type="entry name" value="DUF8129"/>
    <property type="match status" value="1"/>
</dbReference>
<feature type="region of interest" description="Disordered" evidence="1">
    <location>
        <begin position="57"/>
        <end position="112"/>
    </location>
</feature>